<evidence type="ECO:0008006" key="3">
    <source>
        <dbReference type="Google" id="ProtNLM"/>
    </source>
</evidence>
<protein>
    <recommendedName>
        <fullName evidence="3">PepSY domain-containing protein</fullName>
    </recommendedName>
</protein>
<comment type="caution">
    <text evidence="2">The sequence shown here is derived from an EMBL/GenBank/DDBJ whole genome shotgun (WGS) entry which is preliminary data.</text>
</comment>
<feature type="non-terminal residue" evidence="2">
    <location>
        <position position="119"/>
    </location>
</feature>
<keyword evidence="1" id="KW-0732">Signal</keyword>
<sequence length="119" mass="11851">MKRNLYVSAAASVVLLAGGPAVAAAATGADTARTAPASAVARVDVDAGGAAAAALKHFPGVVESLDQDGAIWHVNVIGKDGVTNSELEVSTTGAVTERNKDRDDNAAENARLVGAQITA</sequence>
<accession>A0A6B3CAT9</accession>
<reference evidence="2" key="1">
    <citation type="submission" date="2020-01" db="EMBL/GenBank/DDBJ databases">
        <title>Insect and environment-associated Actinomycetes.</title>
        <authorList>
            <person name="Currrie C."/>
            <person name="Chevrette M."/>
            <person name="Carlson C."/>
            <person name="Stubbendieck R."/>
            <person name="Wendt-Pienkowski E."/>
        </authorList>
    </citation>
    <scope>NUCLEOTIDE SEQUENCE</scope>
    <source>
        <strain evidence="2">SID12501</strain>
    </source>
</reference>
<feature type="signal peptide" evidence="1">
    <location>
        <begin position="1"/>
        <end position="23"/>
    </location>
</feature>
<organism evidence="2">
    <name type="scientific">Streptomyces sp. SID12501</name>
    <dbReference type="NCBI Taxonomy" id="2706042"/>
    <lineage>
        <taxon>Bacteria</taxon>
        <taxon>Bacillati</taxon>
        <taxon>Actinomycetota</taxon>
        <taxon>Actinomycetes</taxon>
        <taxon>Kitasatosporales</taxon>
        <taxon>Streptomycetaceae</taxon>
        <taxon>Streptomyces</taxon>
    </lineage>
</organism>
<evidence type="ECO:0000313" key="2">
    <source>
        <dbReference type="EMBL" id="NEC93699.1"/>
    </source>
</evidence>
<dbReference type="EMBL" id="JAAGLU010001113">
    <property type="protein sequence ID" value="NEC93699.1"/>
    <property type="molecule type" value="Genomic_DNA"/>
</dbReference>
<gene>
    <name evidence="2" type="ORF">G3I71_50080</name>
</gene>
<evidence type="ECO:0000256" key="1">
    <source>
        <dbReference type="SAM" id="SignalP"/>
    </source>
</evidence>
<feature type="chain" id="PRO_5025611854" description="PepSY domain-containing protein" evidence="1">
    <location>
        <begin position="24"/>
        <end position="119"/>
    </location>
</feature>
<proteinExistence type="predicted"/>
<dbReference type="AlphaFoldDB" id="A0A6B3CAT9"/>
<name>A0A6B3CAT9_9ACTN</name>